<dbReference type="EMBL" id="CASHSV030000513">
    <property type="protein sequence ID" value="CAJ2665584.1"/>
    <property type="molecule type" value="Genomic_DNA"/>
</dbReference>
<name>A0ACB0L842_TRIPR</name>
<sequence>MAGGFSLADLFPSIGILQVLIGLRQGIVKLHREIDEILKNVVRNHRQKNLETRDKEEKGEDFVVLLKLQNDSDLEHPLSDNVVKATICIRYSDSKYEQIIHYI</sequence>
<reference evidence="1" key="1">
    <citation type="submission" date="2023-10" db="EMBL/GenBank/DDBJ databases">
        <authorList>
            <person name="Rodriguez Cubillos JULIANA M."/>
            <person name="De Vega J."/>
        </authorList>
    </citation>
    <scope>NUCLEOTIDE SEQUENCE</scope>
</reference>
<evidence type="ECO:0000313" key="2">
    <source>
        <dbReference type="Proteomes" id="UP001177021"/>
    </source>
</evidence>
<keyword evidence="2" id="KW-1185">Reference proteome</keyword>
<protein>
    <submittedName>
        <fullName evidence="1">Uncharacterized protein</fullName>
    </submittedName>
</protein>
<comment type="caution">
    <text evidence="1">The sequence shown here is derived from an EMBL/GenBank/DDBJ whole genome shotgun (WGS) entry which is preliminary data.</text>
</comment>
<organism evidence="1 2">
    <name type="scientific">Trifolium pratense</name>
    <name type="common">Red clover</name>
    <dbReference type="NCBI Taxonomy" id="57577"/>
    <lineage>
        <taxon>Eukaryota</taxon>
        <taxon>Viridiplantae</taxon>
        <taxon>Streptophyta</taxon>
        <taxon>Embryophyta</taxon>
        <taxon>Tracheophyta</taxon>
        <taxon>Spermatophyta</taxon>
        <taxon>Magnoliopsida</taxon>
        <taxon>eudicotyledons</taxon>
        <taxon>Gunneridae</taxon>
        <taxon>Pentapetalae</taxon>
        <taxon>rosids</taxon>
        <taxon>fabids</taxon>
        <taxon>Fabales</taxon>
        <taxon>Fabaceae</taxon>
        <taxon>Papilionoideae</taxon>
        <taxon>50 kb inversion clade</taxon>
        <taxon>NPAAA clade</taxon>
        <taxon>Hologalegina</taxon>
        <taxon>IRL clade</taxon>
        <taxon>Trifolieae</taxon>
        <taxon>Trifolium</taxon>
    </lineage>
</organism>
<evidence type="ECO:0000313" key="1">
    <source>
        <dbReference type="EMBL" id="CAJ2665584.1"/>
    </source>
</evidence>
<accession>A0ACB0L842</accession>
<dbReference type="Proteomes" id="UP001177021">
    <property type="component" value="Unassembled WGS sequence"/>
</dbReference>
<gene>
    <name evidence="1" type="ORF">MILVUS5_LOCUS30534</name>
</gene>
<proteinExistence type="predicted"/>